<dbReference type="EMBL" id="CM001487">
    <property type="protein sequence ID" value="EIM57877.1"/>
    <property type="molecule type" value="Genomic_DNA"/>
</dbReference>
<protein>
    <submittedName>
        <fullName evidence="8">2-oxoacid:acceptor oxidoreductase, delta subunit, pyruvate/2-ketoisovalerate family</fullName>
    </submittedName>
</protein>
<dbReference type="InterPro" id="IPR017900">
    <property type="entry name" value="4Fe4S_Fe_S_CS"/>
</dbReference>
<name>I5AVQ4_EUBC6</name>
<keyword evidence="2" id="KW-0004">4Fe-4S</keyword>
<dbReference type="Gene3D" id="3.30.70.20">
    <property type="match status" value="1"/>
</dbReference>
<dbReference type="eggNOG" id="COG1144">
    <property type="taxonomic scope" value="Bacteria"/>
</dbReference>
<dbReference type="InterPro" id="IPR011898">
    <property type="entry name" value="PorD_KorD"/>
</dbReference>
<feature type="domain" description="4Fe-4S ferredoxin-type" evidence="7">
    <location>
        <begin position="40"/>
        <end position="69"/>
    </location>
</feature>
<evidence type="ECO:0000256" key="5">
    <source>
        <dbReference type="ARBA" id="ARBA00023004"/>
    </source>
</evidence>
<dbReference type="AlphaFoldDB" id="I5AVQ4"/>
<dbReference type="PROSITE" id="PS51379">
    <property type="entry name" value="4FE4S_FER_2"/>
    <property type="match status" value="2"/>
</dbReference>
<keyword evidence="5" id="KW-0408">Iron</keyword>
<evidence type="ECO:0000259" key="7">
    <source>
        <dbReference type="PROSITE" id="PS51379"/>
    </source>
</evidence>
<keyword evidence="4" id="KW-0677">Repeat</keyword>
<evidence type="ECO:0000256" key="1">
    <source>
        <dbReference type="ARBA" id="ARBA00001966"/>
    </source>
</evidence>
<dbReference type="NCBIfam" id="TIGR02179">
    <property type="entry name" value="PorD_KorD"/>
    <property type="match status" value="1"/>
</dbReference>
<dbReference type="GO" id="GO:0051539">
    <property type="term" value="F:4 iron, 4 sulfur cluster binding"/>
    <property type="evidence" value="ECO:0007669"/>
    <property type="project" value="UniProtKB-KW"/>
</dbReference>
<dbReference type="STRING" id="633697.EubceDRAFT1_2117"/>
<evidence type="ECO:0000313" key="8">
    <source>
        <dbReference type="EMBL" id="EIM57877.1"/>
    </source>
</evidence>
<keyword evidence="3" id="KW-0479">Metal-binding</keyword>
<evidence type="ECO:0000313" key="9">
    <source>
        <dbReference type="Proteomes" id="UP000005753"/>
    </source>
</evidence>
<dbReference type="PROSITE" id="PS00198">
    <property type="entry name" value="4FE4S_FER_1"/>
    <property type="match status" value="1"/>
</dbReference>
<organism evidence="8 9">
    <name type="scientific">Eubacterium cellulosolvens (strain ATCC 43171 / JCM 9499 / 6)</name>
    <name type="common">Cillobacterium cellulosolvens</name>
    <dbReference type="NCBI Taxonomy" id="633697"/>
    <lineage>
        <taxon>Bacteria</taxon>
        <taxon>Bacillati</taxon>
        <taxon>Bacillota</taxon>
        <taxon>Clostridia</taxon>
        <taxon>Eubacteriales</taxon>
        <taxon>Eubacteriaceae</taxon>
        <taxon>Eubacterium</taxon>
    </lineage>
</organism>
<reference evidence="8 9" key="1">
    <citation type="submission" date="2010-08" db="EMBL/GenBank/DDBJ databases">
        <authorList>
            <consortium name="US DOE Joint Genome Institute (JGI-PGF)"/>
            <person name="Lucas S."/>
            <person name="Copeland A."/>
            <person name="Lapidus A."/>
            <person name="Cheng J.-F."/>
            <person name="Bruce D."/>
            <person name="Goodwin L."/>
            <person name="Pitluck S."/>
            <person name="Land M.L."/>
            <person name="Hauser L."/>
            <person name="Chang Y.-J."/>
            <person name="Anderson I.J."/>
            <person name="Johnson E."/>
            <person name="Mulhopadhyay B."/>
            <person name="Kyrpides N."/>
            <person name="Woyke T.J."/>
        </authorList>
    </citation>
    <scope>NUCLEOTIDE SEQUENCE [LARGE SCALE GENOMIC DNA]</scope>
    <source>
        <strain evidence="8 9">6</strain>
    </source>
</reference>
<dbReference type="OrthoDB" id="9794954at2"/>
<keyword evidence="8" id="KW-0670">Pyruvate</keyword>
<comment type="cofactor">
    <cofactor evidence="1">
        <name>[4Fe-4S] cluster</name>
        <dbReference type="ChEBI" id="CHEBI:49883"/>
    </cofactor>
</comment>
<evidence type="ECO:0000256" key="6">
    <source>
        <dbReference type="ARBA" id="ARBA00023014"/>
    </source>
</evidence>
<dbReference type="GO" id="GO:0046872">
    <property type="term" value="F:metal ion binding"/>
    <property type="evidence" value="ECO:0007669"/>
    <property type="project" value="UniProtKB-KW"/>
</dbReference>
<feature type="domain" description="4Fe-4S ferredoxin-type" evidence="7">
    <location>
        <begin position="70"/>
        <end position="99"/>
    </location>
</feature>
<sequence length="102" mass="11401">MRTDIDKINEQSPYTDLTEGMQIFAAGTSKKFNTGEWRTNTPVFLADKCKQCLLCCPVCPDVAIPFKDGKRLEFDYDHCKGCGICAKVCPFDAIVMKEGIEP</sequence>
<dbReference type="Proteomes" id="UP000005753">
    <property type="component" value="Chromosome"/>
</dbReference>
<keyword evidence="9" id="KW-1185">Reference proteome</keyword>
<keyword evidence="6" id="KW-0411">Iron-sulfur</keyword>
<dbReference type="GO" id="GO:0016625">
    <property type="term" value="F:oxidoreductase activity, acting on the aldehyde or oxo group of donors, iron-sulfur protein as acceptor"/>
    <property type="evidence" value="ECO:0007669"/>
    <property type="project" value="InterPro"/>
</dbReference>
<accession>I5AVQ4</accession>
<proteinExistence type="predicted"/>
<dbReference type="PANTHER" id="PTHR43724:SF1">
    <property type="entry name" value="PYRUVATE SYNTHASE SUBUNIT PORD"/>
    <property type="match status" value="1"/>
</dbReference>
<dbReference type="InterPro" id="IPR017896">
    <property type="entry name" value="4Fe4S_Fe-S-bd"/>
</dbReference>
<dbReference type="PANTHER" id="PTHR43724">
    <property type="entry name" value="PYRUVATE SYNTHASE SUBUNIT PORD"/>
    <property type="match status" value="1"/>
</dbReference>
<dbReference type="HOGENOM" id="CLU_139698_1_1_9"/>
<evidence type="ECO:0000256" key="2">
    <source>
        <dbReference type="ARBA" id="ARBA00022485"/>
    </source>
</evidence>
<evidence type="ECO:0000256" key="4">
    <source>
        <dbReference type="ARBA" id="ARBA00022737"/>
    </source>
</evidence>
<dbReference type="Pfam" id="PF00037">
    <property type="entry name" value="Fer4"/>
    <property type="match status" value="1"/>
</dbReference>
<dbReference type="SUPFAM" id="SSF54862">
    <property type="entry name" value="4Fe-4S ferredoxins"/>
    <property type="match status" value="1"/>
</dbReference>
<evidence type="ECO:0000256" key="3">
    <source>
        <dbReference type="ARBA" id="ARBA00022723"/>
    </source>
</evidence>
<gene>
    <name evidence="8" type="ORF">EubceDRAFT1_2117</name>
</gene>
<reference evidence="8 9" key="2">
    <citation type="submission" date="2012-02" db="EMBL/GenBank/DDBJ databases">
        <title>Improved High-Quality Draft sequence of Eubacterium cellulosolvens 6.</title>
        <authorList>
            <consortium name="US DOE Joint Genome Institute"/>
            <person name="Lucas S."/>
            <person name="Han J."/>
            <person name="Lapidus A."/>
            <person name="Cheng J.-F."/>
            <person name="Goodwin L."/>
            <person name="Pitluck S."/>
            <person name="Peters L."/>
            <person name="Mikhailova N."/>
            <person name="Gu W."/>
            <person name="Detter J.C."/>
            <person name="Han C."/>
            <person name="Tapia R."/>
            <person name="Land M."/>
            <person name="Hauser L."/>
            <person name="Kyrpides N."/>
            <person name="Ivanova N."/>
            <person name="Pagani I."/>
            <person name="Johnson E."/>
            <person name="Mukhopadhyay B."/>
            <person name="Anderson I."/>
            <person name="Woyke T."/>
        </authorList>
    </citation>
    <scope>NUCLEOTIDE SEQUENCE [LARGE SCALE GENOMIC DNA]</scope>
    <source>
        <strain evidence="8 9">6</strain>
    </source>
</reference>